<proteinExistence type="inferred from homology"/>
<dbReference type="InterPro" id="IPR002491">
    <property type="entry name" value="ABC_transptr_periplasmic_BD"/>
</dbReference>
<evidence type="ECO:0000256" key="2">
    <source>
        <dbReference type="ARBA" id="ARBA00008814"/>
    </source>
</evidence>
<dbReference type="GO" id="GO:0030288">
    <property type="term" value="C:outer membrane-bounded periplasmic space"/>
    <property type="evidence" value="ECO:0007669"/>
    <property type="project" value="TreeGrafter"/>
</dbReference>
<sequence>MKKFAFITMLMAFILFLGACGNDNAAETEENSGSTSGEATEETTEDSKSVTIEHELGEATIEGTPEKVVVFDFGILDTLDELGVDVAGLPQASVPGYLEQYASDDYTNVGSLKEPDFEAIHALQPDVIFISGRQAQLYDQFAEIAPTVYIPIDTTNYVESFKENMNTVAEIFGKEDEMNTELEDIDSRIAAIQEKTSASEEKALIVLGTQSKVSAYGPASRFGLIHDVFGVKPADEGIESSTHGQNITFEYILDTNPDILYVIDRDAAIGEDSSVKESFENDLVQKTNAYKNEKIHYLNGEYWYLSGGGLQSMKEMISEIEGSL</sequence>
<comment type="subcellular location">
    <subcellularLocation>
        <location evidence="1">Cell envelope</location>
    </subcellularLocation>
</comment>
<dbReference type="AlphaFoldDB" id="M7NIJ3"/>
<reference evidence="8 9" key="1">
    <citation type="journal article" date="2013" name="Genome Announc.">
        <title>Draft Genome Sequence of Bhargavaea cecembensis Strain DSE10T, Isolated from a Deep-Sea Sediment Sample Collected at a Depth of 5,904 m from the Chagos-Laccadive Ridge System in the Indian Ocean.</title>
        <authorList>
            <person name="Shivaji S."/>
            <person name="Ara S."/>
            <person name="Begum Z."/>
            <person name="Ruth M."/>
            <person name="Singh A."/>
            <person name="Kumar Pinnaka A."/>
        </authorList>
    </citation>
    <scope>NUCLEOTIDE SEQUENCE [LARGE SCALE GENOMIC DNA]</scope>
    <source>
        <strain evidence="8 9">DSE10</strain>
    </source>
</reference>
<dbReference type="STRING" id="1235279.C772_00717"/>
<keyword evidence="3" id="KW-0813">Transport</keyword>
<dbReference type="PROSITE" id="PS51257">
    <property type="entry name" value="PROKAR_LIPOPROTEIN"/>
    <property type="match status" value="1"/>
</dbReference>
<name>M7NIJ3_9BACL</name>
<feature type="domain" description="Fe/B12 periplasmic-binding" evidence="7">
    <location>
        <begin position="67"/>
        <end position="324"/>
    </location>
</feature>
<dbReference type="CDD" id="cd01140">
    <property type="entry name" value="FatB"/>
    <property type="match status" value="1"/>
</dbReference>
<evidence type="ECO:0000256" key="4">
    <source>
        <dbReference type="ARBA" id="ARBA00022729"/>
    </source>
</evidence>
<gene>
    <name evidence="8" type="primary">yclQ</name>
    <name evidence="8" type="ORF">C772_00717</name>
</gene>
<dbReference type="OrthoDB" id="63946at2"/>
<dbReference type="PANTHER" id="PTHR30532:SF28">
    <property type="entry name" value="PETROBACTIN-BINDING PROTEIN YCLQ"/>
    <property type="match status" value="1"/>
</dbReference>
<evidence type="ECO:0000313" key="8">
    <source>
        <dbReference type="EMBL" id="EMR07072.1"/>
    </source>
</evidence>
<feature type="region of interest" description="Disordered" evidence="5">
    <location>
        <begin position="26"/>
        <end position="51"/>
    </location>
</feature>
<dbReference type="EMBL" id="AOFT01000003">
    <property type="protein sequence ID" value="EMR07072.1"/>
    <property type="molecule type" value="Genomic_DNA"/>
</dbReference>
<dbReference type="PATRIC" id="fig|1235279.3.peg.732"/>
<organism evidence="8 9">
    <name type="scientific">Bhargavaea cecembensis DSE10</name>
    <dbReference type="NCBI Taxonomy" id="1235279"/>
    <lineage>
        <taxon>Bacteria</taxon>
        <taxon>Bacillati</taxon>
        <taxon>Bacillota</taxon>
        <taxon>Bacilli</taxon>
        <taxon>Bacillales</taxon>
        <taxon>Caryophanaceae</taxon>
        <taxon>Bhargavaea</taxon>
    </lineage>
</organism>
<comment type="similarity">
    <text evidence="2">Belongs to the bacterial solute-binding protein 8 family.</text>
</comment>
<keyword evidence="4 6" id="KW-0732">Signal</keyword>
<dbReference type="GO" id="GO:1901678">
    <property type="term" value="P:iron coordination entity transport"/>
    <property type="evidence" value="ECO:0007669"/>
    <property type="project" value="UniProtKB-ARBA"/>
</dbReference>
<feature type="chain" id="PRO_5004082105" evidence="6">
    <location>
        <begin position="26"/>
        <end position="324"/>
    </location>
</feature>
<dbReference type="InterPro" id="IPR033870">
    <property type="entry name" value="FatB"/>
</dbReference>
<feature type="signal peptide" evidence="6">
    <location>
        <begin position="1"/>
        <end position="25"/>
    </location>
</feature>
<evidence type="ECO:0000256" key="6">
    <source>
        <dbReference type="SAM" id="SignalP"/>
    </source>
</evidence>
<evidence type="ECO:0000256" key="5">
    <source>
        <dbReference type="SAM" id="MobiDB-lite"/>
    </source>
</evidence>
<dbReference type="PANTHER" id="PTHR30532">
    <property type="entry name" value="IRON III DICITRATE-BINDING PERIPLASMIC PROTEIN"/>
    <property type="match status" value="1"/>
</dbReference>
<evidence type="ECO:0000256" key="1">
    <source>
        <dbReference type="ARBA" id="ARBA00004196"/>
    </source>
</evidence>
<dbReference type="Pfam" id="PF01497">
    <property type="entry name" value="Peripla_BP_2"/>
    <property type="match status" value="1"/>
</dbReference>
<accession>M7NIJ3</accession>
<evidence type="ECO:0000313" key="9">
    <source>
        <dbReference type="Proteomes" id="UP000011919"/>
    </source>
</evidence>
<dbReference type="SUPFAM" id="SSF53807">
    <property type="entry name" value="Helical backbone' metal receptor"/>
    <property type="match status" value="1"/>
</dbReference>
<dbReference type="PROSITE" id="PS50983">
    <property type="entry name" value="FE_B12_PBP"/>
    <property type="match status" value="1"/>
</dbReference>
<evidence type="ECO:0000256" key="3">
    <source>
        <dbReference type="ARBA" id="ARBA00022448"/>
    </source>
</evidence>
<keyword evidence="9" id="KW-1185">Reference proteome</keyword>
<protein>
    <submittedName>
        <fullName evidence="8">Putative ABC transporter solute-binding protein yclQ</fullName>
    </submittedName>
</protein>
<evidence type="ECO:0000259" key="7">
    <source>
        <dbReference type="PROSITE" id="PS50983"/>
    </source>
</evidence>
<comment type="caution">
    <text evidence="8">The sequence shown here is derived from an EMBL/GenBank/DDBJ whole genome shotgun (WGS) entry which is preliminary data.</text>
</comment>
<dbReference type="InterPro" id="IPR051313">
    <property type="entry name" value="Bact_iron-sidero_bind"/>
</dbReference>
<dbReference type="RefSeq" id="WP_008297497.1">
    <property type="nucleotide sequence ID" value="NZ_AOFT01000003.1"/>
</dbReference>
<dbReference type="eggNOG" id="COG4607">
    <property type="taxonomic scope" value="Bacteria"/>
</dbReference>
<dbReference type="Gene3D" id="3.40.50.1980">
    <property type="entry name" value="Nitrogenase molybdenum iron protein domain"/>
    <property type="match status" value="2"/>
</dbReference>
<dbReference type="Proteomes" id="UP000011919">
    <property type="component" value="Unassembled WGS sequence"/>
</dbReference>